<name>A0A0G0S0G3_9BACT</name>
<proteinExistence type="predicted"/>
<evidence type="ECO:0000256" key="1">
    <source>
        <dbReference type="SAM" id="Phobius"/>
    </source>
</evidence>
<organism evidence="2 3">
    <name type="scientific">Candidatus Curtissbacteria bacterium GW2011_GWA1_40_24</name>
    <dbReference type="NCBI Taxonomy" id="1618406"/>
    <lineage>
        <taxon>Bacteria</taxon>
        <taxon>Candidatus Curtissiibacteriota</taxon>
    </lineage>
</organism>
<accession>A0A0G0S0G3</accession>
<dbReference type="AlphaFoldDB" id="A0A0G0S0G3"/>
<dbReference type="GO" id="GO:0006974">
    <property type="term" value="P:DNA damage response"/>
    <property type="evidence" value="ECO:0007669"/>
    <property type="project" value="TreeGrafter"/>
</dbReference>
<gene>
    <name evidence="2" type="ORF">UT92_C0001G0064</name>
</gene>
<keyword evidence="1" id="KW-0812">Transmembrane</keyword>
<reference evidence="2 3" key="1">
    <citation type="journal article" date="2015" name="Nature">
        <title>rRNA introns, odd ribosomes, and small enigmatic genomes across a large radiation of phyla.</title>
        <authorList>
            <person name="Brown C.T."/>
            <person name="Hug L.A."/>
            <person name="Thomas B.C."/>
            <person name="Sharon I."/>
            <person name="Castelle C.J."/>
            <person name="Singh A."/>
            <person name="Wilkins M.J."/>
            <person name="Williams K.H."/>
            <person name="Banfield J.F."/>
        </authorList>
    </citation>
    <scope>NUCLEOTIDE SEQUENCE [LARGE SCALE GENOMIC DNA]</scope>
</reference>
<dbReference type="Gene3D" id="3.30.110.170">
    <property type="entry name" value="Protein of unknown function (DUF541), domain 1"/>
    <property type="match status" value="1"/>
</dbReference>
<dbReference type="Gene3D" id="3.30.70.2970">
    <property type="entry name" value="Protein of unknown function (DUF541), domain 2"/>
    <property type="match status" value="1"/>
</dbReference>
<keyword evidence="1" id="KW-1133">Transmembrane helix</keyword>
<evidence type="ECO:0000313" key="2">
    <source>
        <dbReference type="EMBL" id="KKR55721.1"/>
    </source>
</evidence>
<protein>
    <submittedName>
        <fullName evidence="2">26 kDa periplasmic immunogenic protein</fullName>
    </submittedName>
</protein>
<comment type="caution">
    <text evidence="2">The sequence shown here is derived from an EMBL/GenBank/DDBJ whole genome shotgun (WGS) entry which is preliminary data.</text>
</comment>
<dbReference type="PANTHER" id="PTHR34387:SF1">
    <property type="entry name" value="PERIPLASMIC IMMUNOGENIC PROTEIN"/>
    <property type="match status" value="1"/>
</dbReference>
<evidence type="ECO:0000313" key="3">
    <source>
        <dbReference type="Proteomes" id="UP000034489"/>
    </source>
</evidence>
<dbReference type="Proteomes" id="UP000034489">
    <property type="component" value="Unassembled WGS sequence"/>
</dbReference>
<dbReference type="Pfam" id="PF04402">
    <property type="entry name" value="SIMPL"/>
    <property type="match status" value="1"/>
</dbReference>
<dbReference type="PANTHER" id="PTHR34387">
    <property type="entry name" value="SLR1258 PROTEIN"/>
    <property type="match status" value="1"/>
</dbReference>
<feature type="transmembrane region" description="Helical" evidence="1">
    <location>
        <begin position="12"/>
        <end position="31"/>
    </location>
</feature>
<dbReference type="InterPro" id="IPR007497">
    <property type="entry name" value="SIMPL/DUF541"/>
</dbReference>
<dbReference type="InterPro" id="IPR052022">
    <property type="entry name" value="26kDa_periplasmic_antigen"/>
</dbReference>
<keyword evidence="1" id="KW-0472">Membrane</keyword>
<sequence length="251" mass="27703">MPTDNQKIKNAAIAAFLGFLALIIVYSLLFGPAKKFADSLMPAKTISVSAEGKITIEPDIAKISFSVVSEGKNPEKVAQENNKKMNSAVDFVKSQEIDAKDIKTVQYNLNPRYEYDEKTRRSYISGYELTQTILVKIRDMGKTGKILAGLPDLGINQIGSISFEIDEPEKYLSEARNQAFDKVKIKAEEMAKKTGVRLGKAINFSEYRDGTPTPYYETLGKGGMGQATIAPSIQPGTQEITVQVSVTYEIR</sequence>
<dbReference type="EMBL" id="LBYQ01000001">
    <property type="protein sequence ID" value="KKR55721.1"/>
    <property type="molecule type" value="Genomic_DNA"/>
</dbReference>